<evidence type="ECO:0000313" key="9">
    <source>
        <dbReference type="Proteomes" id="UP000224287"/>
    </source>
</evidence>
<dbReference type="SUPFAM" id="SSF50104">
    <property type="entry name" value="Translation proteins SH3-like domain"/>
    <property type="match status" value="1"/>
</dbReference>
<keyword evidence="9" id="KW-1185">Reference proteome</keyword>
<comment type="similarity">
    <text evidence="2 6 7">Belongs to the bacterial ribosomal protein bL19 family.</text>
</comment>
<evidence type="ECO:0000256" key="2">
    <source>
        <dbReference type="ARBA" id="ARBA00005781"/>
    </source>
</evidence>
<dbReference type="GO" id="GO:0005840">
    <property type="term" value="C:ribosome"/>
    <property type="evidence" value="ECO:0007669"/>
    <property type="project" value="UniProtKB-KW"/>
</dbReference>
<sequence>MSQLIKGQNLIESVNQHQLKDVPFFKPGDTVKVFIKIDEGNRKRVQIFEGLVIKRQGRLVTETFTVRKIFAGVGIELTFPVHSPINEKIEVVRRGIVRRAKLHYVRNLSSKASRIKEQR</sequence>
<evidence type="ECO:0000256" key="5">
    <source>
        <dbReference type="ARBA" id="ARBA00035171"/>
    </source>
</evidence>
<dbReference type="InterPro" id="IPR001857">
    <property type="entry name" value="Ribosomal_bL19"/>
</dbReference>
<name>A0ABN4RYA8_9MOLU</name>
<dbReference type="Proteomes" id="UP000224287">
    <property type="component" value="Chromosome"/>
</dbReference>
<evidence type="ECO:0000256" key="4">
    <source>
        <dbReference type="ARBA" id="ARBA00023274"/>
    </source>
</evidence>
<evidence type="ECO:0000313" key="8">
    <source>
        <dbReference type="EMBL" id="AOF54750.1"/>
    </source>
</evidence>
<keyword evidence="4 6" id="KW-0687">Ribonucleoprotein</keyword>
<dbReference type="RefSeq" id="WP_069028179.1">
    <property type="nucleotide sequence ID" value="NZ_CP015149.1"/>
</dbReference>
<dbReference type="PANTHER" id="PTHR15680">
    <property type="entry name" value="RIBOSOMAL PROTEIN L19"/>
    <property type="match status" value="1"/>
</dbReference>
<dbReference type="InterPro" id="IPR008991">
    <property type="entry name" value="Translation_prot_SH3-like_sf"/>
</dbReference>
<comment type="function">
    <text evidence="1 6 7">This protein is located at the 30S-50S ribosomal subunit interface and may play a role in the structure and function of the aminoacyl-tRNA binding site.</text>
</comment>
<proteinExistence type="inferred from homology"/>
<dbReference type="EMBL" id="CP015149">
    <property type="protein sequence ID" value="AOF54750.1"/>
    <property type="molecule type" value="Genomic_DNA"/>
</dbReference>
<evidence type="ECO:0000256" key="3">
    <source>
        <dbReference type="ARBA" id="ARBA00022980"/>
    </source>
</evidence>
<evidence type="ECO:0000256" key="1">
    <source>
        <dbReference type="ARBA" id="ARBA00002349"/>
    </source>
</evidence>
<dbReference type="InterPro" id="IPR038657">
    <property type="entry name" value="Ribosomal_bL19_sf"/>
</dbReference>
<accession>A0ABN4RYA8</accession>
<dbReference type="PANTHER" id="PTHR15680:SF9">
    <property type="entry name" value="LARGE RIBOSOMAL SUBUNIT PROTEIN BL19M"/>
    <property type="match status" value="1"/>
</dbReference>
<dbReference type="NCBIfam" id="TIGR01024">
    <property type="entry name" value="rplS_bact"/>
    <property type="match status" value="1"/>
</dbReference>
<dbReference type="Pfam" id="PF01245">
    <property type="entry name" value="Ribosomal_L19"/>
    <property type="match status" value="1"/>
</dbReference>
<gene>
    <name evidence="6 8" type="primary">rplS</name>
    <name evidence="8" type="ORF">MBSPM3_v1c2310</name>
</gene>
<dbReference type="Gene3D" id="2.30.30.790">
    <property type="match status" value="1"/>
</dbReference>
<organism evidence="8 9">
    <name type="scientific">Maize bushy stunt phytoplasma</name>
    <dbReference type="NCBI Taxonomy" id="202462"/>
    <lineage>
        <taxon>Bacteria</taxon>
        <taxon>Bacillati</taxon>
        <taxon>Mycoplasmatota</taxon>
        <taxon>Mollicutes</taxon>
        <taxon>Acholeplasmatales</taxon>
        <taxon>Acholeplasmataceae</taxon>
        <taxon>Candidatus Phytoplasma</taxon>
        <taxon>16SrI (Aster yellows group)</taxon>
    </lineage>
</organism>
<keyword evidence="3 6" id="KW-0689">Ribosomal protein</keyword>
<dbReference type="PIRSF" id="PIRSF002191">
    <property type="entry name" value="Ribosomal_L19"/>
    <property type="match status" value="1"/>
</dbReference>
<reference evidence="8" key="1">
    <citation type="submission" date="2016-04" db="EMBL/GenBank/DDBJ databases">
        <title>Complete genome sequence of maize bushy stunt phytoplasma M3.</title>
        <authorList>
            <person name="Orlovskis Z."/>
            <person name="Canale M.C."/>
            <person name="Haryono M."/>
            <person name="Lopes J.R.S."/>
            <person name="Kuo C.-H."/>
            <person name="Hogenhout S.A."/>
        </authorList>
    </citation>
    <scope>NUCLEOTIDE SEQUENCE [LARGE SCALE GENOMIC DNA]</scope>
    <source>
        <strain evidence="8">M3</strain>
    </source>
</reference>
<dbReference type="HAMAP" id="MF_00402">
    <property type="entry name" value="Ribosomal_bL19"/>
    <property type="match status" value="1"/>
</dbReference>
<evidence type="ECO:0000256" key="6">
    <source>
        <dbReference type="HAMAP-Rule" id="MF_00402"/>
    </source>
</evidence>
<protein>
    <recommendedName>
        <fullName evidence="5 6">Large ribosomal subunit protein bL19</fullName>
    </recommendedName>
</protein>
<dbReference type="PRINTS" id="PR00061">
    <property type="entry name" value="RIBOSOMALL19"/>
</dbReference>
<evidence type="ECO:0000256" key="7">
    <source>
        <dbReference type="RuleBase" id="RU000559"/>
    </source>
</evidence>